<dbReference type="PANTHER" id="PTHR23019:SF0">
    <property type="entry name" value="NUCLEAR PORE MEMBRANE GLYCOPROTEIN 210"/>
    <property type="match status" value="1"/>
</dbReference>
<feature type="domain" description="BIG2" evidence="3">
    <location>
        <begin position="937"/>
        <end position="1012"/>
    </location>
</feature>
<evidence type="ECO:0000313" key="4">
    <source>
        <dbReference type="EMBL" id="MEQ2371006.1"/>
    </source>
</evidence>
<feature type="domain" description="BIG2" evidence="3">
    <location>
        <begin position="861"/>
        <end position="934"/>
    </location>
</feature>
<feature type="compositionally biased region" description="Low complexity" evidence="1">
    <location>
        <begin position="100"/>
        <end position="110"/>
    </location>
</feature>
<feature type="domain" description="BIG2" evidence="3">
    <location>
        <begin position="1090"/>
        <end position="1166"/>
    </location>
</feature>
<dbReference type="PANTHER" id="PTHR23019">
    <property type="entry name" value="NUCLEAR PORE MEMBRANE GLYCOPROTEIN GP210-RELATED"/>
    <property type="match status" value="1"/>
</dbReference>
<feature type="domain" description="BIG2" evidence="3">
    <location>
        <begin position="1014"/>
        <end position="1088"/>
    </location>
</feature>
<comment type="caution">
    <text evidence="4">The sequence shown here is derived from an EMBL/GenBank/DDBJ whole genome shotgun (WGS) entry which is preliminary data.</text>
</comment>
<keyword evidence="2" id="KW-0732">Signal</keyword>
<dbReference type="InterPro" id="IPR003343">
    <property type="entry name" value="Big_2"/>
</dbReference>
<evidence type="ECO:0000259" key="3">
    <source>
        <dbReference type="SMART" id="SM00635"/>
    </source>
</evidence>
<dbReference type="SUPFAM" id="SSF49373">
    <property type="entry name" value="Invasin/intimin cell-adhesion fragments"/>
    <property type="match status" value="5"/>
</dbReference>
<feature type="chain" id="PRO_5047497300" evidence="2">
    <location>
        <begin position="31"/>
        <end position="1244"/>
    </location>
</feature>
<protein>
    <submittedName>
        <fullName evidence="4">Ig-like domain-containing protein</fullName>
    </submittedName>
</protein>
<dbReference type="InterPro" id="IPR054604">
    <property type="entry name" value="SbsC_Big-like"/>
</dbReference>
<gene>
    <name evidence="4" type="ORF">WMO28_08630</name>
</gene>
<sequence length="1244" mass="131351">MHKWKLFKKSAALVLSSAVIASGVPVTAMASETEVFNDAAGEEAQEETVETSDVSETEEISEVSSEPDGDFSEEIAESEEISEESQGEDGADSVEELQTEEAANTQETATDAFSDGDAFMAEAGEVLQDASEITVAGVKYLWSMQPAEGYTQIGTTGVYVKVADGQTALAGNLYGTATLTYSEFYAGDTTQAGYDAISSATTSKNQIFANEDSTEVTSSGYQIQGVKNVSVAVDANIYADAQVLKAADKLPKEGVYTEASGITLNETPAQEVGQYKTLNADGTYSATKLDVKATVTDAAAEIQAPSIWGDYMLVVRENSTAYLRNSRQDTFAVGGNTLGAIVETASGKKVGLRHTYEIWVQPYELAFSKDSRLAGEKISKVTYITPDGAYVYEFGDQAPFVKAQPAEGMSVQAAFVKGSTDQVKIEGLEKYTNPKISVYYTTGSGHFKKTTYMVDHAEAKDGVVTFDAGVERASDEIYTVMISSDNYVDMTKNITTVGEPITVAGVSYYWIKGAAEGYAQIPGTDVYYKVANGHKELTGTLYGTATLTYSEFYSGDAESRKYDTVTSATTRKGSAFGNADVRNMTENGYEITGVKNVNVATDAKTFAEAQILVAAGEVPEKGVYAEAAGIKLNTLPTIEPGQYKTLKADGTYSASKLNVKATVTDAEAVLNTSSHWGDYEIDVKENSTKYLRNSRDDAAFEVNSGIQGMILETTDGAKYGMRHMDEMWLQVYEVAFSKEAGLAGKTVNKITYLMSDGAYVYEFKNGIYIKPQATEAMAVSPEFTDKNHVKLTNLDKYKNPKVSVSYSTGIGHASVTTYLAQDAVAENGVVTLDSAAARAENETYTVKVSSDDYADVSAQIVYGTIALNKTSGTLYIGATQQLSVSGDNCTDVTYASSNSKVATVDVNGKVTAKAAGTAVITAKSSIGKTATYKVTVKTPSVKLNVTSRTLYVKGAPATVALKTTKTGVSGTVTYTSSNTKAATVDKNGKVTAKAAGTTVITAKCGNYKATCRITVKNPTIKAAASVSTLFKGRTSQIKVTRTGLFGTITYTSSNTKVASVDKNGKVTAKAAGTTVITAKCGSYKATCRITVKNPTIKATASVGTLFAGGTSQIKVTKTGLTAKVTYTSSNKSVATVSASGKVTAKKAGTTVITAKCGSYKATCKITVKKGTLKLTSKIAVSVKAKKTTAIKATASSNAKITYTSSNTKVATVSSKGVVKGIKKGTAVITVSSNGITKKVKVTVK</sequence>
<dbReference type="Proteomes" id="UP001473063">
    <property type="component" value="Unassembled WGS sequence"/>
</dbReference>
<name>A0ABV1BFK9_9FIRM</name>
<evidence type="ECO:0000313" key="5">
    <source>
        <dbReference type="Proteomes" id="UP001473063"/>
    </source>
</evidence>
<evidence type="ECO:0000256" key="1">
    <source>
        <dbReference type="SAM" id="MobiDB-lite"/>
    </source>
</evidence>
<reference evidence="4 5" key="1">
    <citation type="submission" date="2024-03" db="EMBL/GenBank/DDBJ databases">
        <title>Human intestinal bacterial collection.</title>
        <authorList>
            <person name="Pauvert C."/>
            <person name="Hitch T.C.A."/>
            <person name="Clavel T."/>
        </authorList>
    </citation>
    <scope>NUCLEOTIDE SEQUENCE [LARGE SCALE GENOMIC DNA]</scope>
    <source>
        <strain evidence="4 5">CLA-JM-H16</strain>
    </source>
</reference>
<feature type="compositionally biased region" description="Acidic residues" evidence="1">
    <location>
        <begin position="40"/>
        <end position="99"/>
    </location>
</feature>
<proteinExistence type="predicted"/>
<dbReference type="Gene3D" id="2.60.40.1080">
    <property type="match status" value="5"/>
</dbReference>
<dbReference type="InterPro" id="IPR045197">
    <property type="entry name" value="NUP210-like"/>
</dbReference>
<dbReference type="SMART" id="SM00635">
    <property type="entry name" value="BID_2"/>
    <property type="match status" value="5"/>
</dbReference>
<dbReference type="Pfam" id="PF02368">
    <property type="entry name" value="Big_2"/>
    <property type="match status" value="3"/>
</dbReference>
<evidence type="ECO:0000256" key="2">
    <source>
        <dbReference type="SAM" id="SignalP"/>
    </source>
</evidence>
<dbReference type="EMBL" id="JBBMEJ010000009">
    <property type="protein sequence ID" value="MEQ2371006.1"/>
    <property type="molecule type" value="Genomic_DNA"/>
</dbReference>
<dbReference type="InterPro" id="IPR008964">
    <property type="entry name" value="Invasin/intimin_cell_adhesion"/>
</dbReference>
<accession>A0ABV1BFK9</accession>
<feature type="region of interest" description="Disordered" evidence="1">
    <location>
        <begin position="38"/>
        <end position="110"/>
    </location>
</feature>
<dbReference type="RefSeq" id="WP_349056690.1">
    <property type="nucleotide sequence ID" value="NZ_JBBMEJ010000009.1"/>
</dbReference>
<feature type="domain" description="BIG2" evidence="3">
    <location>
        <begin position="1168"/>
        <end position="1242"/>
    </location>
</feature>
<feature type="signal peptide" evidence="2">
    <location>
        <begin position="1"/>
        <end position="30"/>
    </location>
</feature>
<organism evidence="4 5">
    <name type="scientific">Blautia aquisgranensis</name>
    <dbReference type="NCBI Taxonomy" id="3133153"/>
    <lineage>
        <taxon>Bacteria</taxon>
        <taxon>Bacillati</taxon>
        <taxon>Bacillota</taxon>
        <taxon>Clostridia</taxon>
        <taxon>Lachnospirales</taxon>
        <taxon>Lachnospiraceae</taxon>
        <taxon>Blautia</taxon>
    </lineage>
</organism>
<dbReference type="Pfam" id="PF22359">
    <property type="entry name" value="Big-like"/>
    <property type="match status" value="2"/>
</dbReference>
<keyword evidence="5" id="KW-1185">Reference proteome</keyword>